<dbReference type="PANTHER" id="PTHR42673">
    <property type="entry name" value="MALEYLACETOACETATE ISOMERASE"/>
    <property type="match status" value="1"/>
</dbReference>
<dbReference type="InterPro" id="IPR004045">
    <property type="entry name" value="Glutathione_S-Trfase_N"/>
</dbReference>
<dbReference type="Gene3D" id="1.20.1050.10">
    <property type="match status" value="1"/>
</dbReference>
<dbReference type="PANTHER" id="PTHR42673:SF4">
    <property type="entry name" value="MALEYLACETOACETATE ISOMERASE"/>
    <property type="match status" value="1"/>
</dbReference>
<organism evidence="2 3">
    <name type="scientific">Parasulfitobacter algicola</name>
    <dbReference type="NCBI Taxonomy" id="2614809"/>
    <lineage>
        <taxon>Bacteria</taxon>
        <taxon>Pseudomonadati</taxon>
        <taxon>Pseudomonadota</taxon>
        <taxon>Alphaproteobacteria</taxon>
        <taxon>Rhodobacterales</taxon>
        <taxon>Roseobacteraceae</taxon>
        <taxon>Parasulfitobacter</taxon>
    </lineage>
</organism>
<name>A0ABX2IZL8_9RHOB</name>
<evidence type="ECO:0000313" key="3">
    <source>
        <dbReference type="Proteomes" id="UP000777935"/>
    </source>
</evidence>
<dbReference type="Gene3D" id="3.40.30.10">
    <property type="entry name" value="Glutaredoxin"/>
    <property type="match status" value="1"/>
</dbReference>
<evidence type="ECO:0000313" key="2">
    <source>
        <dbReference type="EMBL" id="NSX56199.1"/>
    </source>
</evidence>
<protein>
    <submittedName>
        <fullName evidence="2">Glutathione S-transferase</fullName>
    </submittedName>
</protein>
<comment type="caution">
    <text evidence="2">The sequence shown here is derived from an EMBL/GenBank/DDBJ whole genome shotgun (WGS) entry which is preliminary data.</text>
</comment>
<evidence type="ECO:0000259" key="1">
    <source>
        <dbReference type="PROSITE" id="PS50404"/>
    </source>
</evidence>
<sequence>MTYDLALGDRAYSSWSLRGWLLFEKFGLPYRTHFARFYTDEFTDLMAKFEPAKTVPTMRAPDGVVVSDSLAIAEELATRHPDAGFWPTDPTARAVARGLAAEMHAGFFALRNDCPMNLRVAYANFAPSDAVQADLRRLETIWAHAIDICKSDGPWLCGAYSVADAFFAPVAARIAGYGLSVNKMAQHYVDAHLSEPAFRKWREASLNDGPDQPKYAMNYDTRPWPGI</sequence>
<gene>
    <name evidence="2" type="ORF">HRQ87_15495</name>
</gene>
<feature type="domain" description="GST N-terminal" evidence="1">
    <location>
        <begin position="3"/>
        <end position="84"/>
    </location>
</feature>
<keyword evidence="3" id="KW-1185">Reference proteome</keyword>
<dbReference type="SUPFAM" id="SSF47616">
    <property type="entry name" value="GST C-terminal domain-like"/>
    <property type="match status" value="1"/>
</dbReference>
<proteinExistence type="predicted"/>
<dbReference type="RefSeq" id="WP_174139351.1">
    <property type="nucleotide sequence ID" value="NZ_JABUFE010000010.1"/>
</dbReference>
<dbReference type="EMBL" id="JABUFE010000010">
    <property type="protein sequence ID" value="NSX56199.1"/>
    <property type="molecule type" value="Genomic_DNA"/>
</dbReference>
<dbReference type="PROSITE" id="PS50404">
    <property type="entry name" value="GST_NTER"/>
    <property type="match status" value="1"/>
</dbReference>
<dbReference type="Proteomes" id="UP000777935">
    <property type="component" value="Unassembled WGS sequence"/>
</dbReference>
<accession>A0ABX2IZL8</accession>
<reference evidence="2 3" key="1">
    <citation type="submission" date="2020-06" db="EMBL/GenBank/DDBJ databases">
        <title>Sulfitobacter algicola sp. nov., isolated from green algae.</title>
        <authorList>
            <person name="Wang C."/>
        </authorList>
    </citation>
    <scope>NUCLEOTIDE SEQUENCE [LARGE SCALE GENOMIC DNA]</scope>
    <source>
        <strain evidence="2 3">1151</strain>
    </source>
</reference>
<dbReference type="CDD" id="cd03194">
    <property type="entry name" value="GST_C_3"/>
    <property type="match status" value="1"/>
</dbReference>
<dbReference type="SUPFAM" id="SSF52833">
    <property type="entry name" value="Thioredoxin-like"/>
    <property type="match status" value="1"/>
</dbReference>
<dbReference type="InterPro" id="IPR036282">
    <property type="entry name" value="Glutathione-S-Trfase_C_sf"/>
</dbReference>
<dbReference type="InterPro" id="IPR036249">
    <property type="entry name" value="Thioredoxin-like_sf"/>
</dbReference>
<dbReference type="Pfam" id="PF13409">
    <property type="entry name" value="GST_N_2"/>
    <property type="match status" value="1"/>
</dbReference>